<dbReference type="EMBL" id="UASS01000010">
    <property type="protein sequence ID" value="SPX60466.1"/>
    <property type="molecule type" value="Genomic_DNA"/>
</dbReference>
<evidence type="ECO:0000313" key="6">
    <source>
        <dbReference type="Proteomes" id="UP000254033"/>
    </source>
</evidence>
<dbReference type="AlphaFoldDB" id="A0A0W0TVJ7"/>
<dbReference type="Proteomes" id="UP000251942">
    <property type="component" value="Unassembled WGS sequence"/>
</dbReference>
<keyword evidence="4" id="KW-1185">Reference proteome</keyword>
<dbReference type="Proteomes" id="UP000254033">
    <property type="component" value="Unassembled WGS sequence"/>
</dbReference>
<dbReference type="STRING" id="453.Lfee_1306"/>
<reference evidence="1 4" key="1">
    <citation type="submission" date="2015-11" db="EMBL/GenBank/DDBJ databases">
        <title>Genomic analysis of 38 Legionella species identifies large and diverse effector repertoires.</title>
        <authorList>
            <person name="Burstein D."/>
            <person name="Amaro F."/>
            <person name="Zusman T."/>
            <person name="Lifshitz Z."/>
            <person name="Cohen O."/>
            <person name="Gilbert J.A."/>
            <person name="Pupko T."/>
            <person name="Shuman H.A."/>
            <person name="Segal G."/>
        </authorList>
    </citation>
    <scope>NUCLEOTIDE SEQUENCE [LARGE SCALE GENOMIC DNA]</scope>
    <source>
        <strain evidence="1 4">WO-44C</strain>
    </source>
</reference>
<protein>
    <submittedName>
        <fullName evidence="1">Phosphatase</fullName>
    </submittedName>
</protein>
<reference evidence="5 6" key="2">
    <citation type="submission" date="2018-06" db="EMBL/GenBank/DDBJ databases">
        <authorList>
            <consortium name="Pathogen Informatics"/>
            <person name="Doyle S."/>
        </authorList>
    </citation>
    <scope>NUCLEOTIDE SEQUENCE [LARGE SCALE GENOMIC DNA]</scope>
    <source>
        <strain evidence="3 6">NCTC11978</strain>
        <strain evidence="2 5">NCTC12022</strain>
    </source>
</reference>
<dbReference type="EMBL" id="UGNY01000001">
    <property type="protein sequence ID" value="STX37422.1"/>
    <property type="molecule type" value="Genomic_DNA"/>
</dbReference>
<dbReference type="Proteomes" id="UP000054698">
    <property type="component" value="Unassembled WGS sequence"/>
</dbReference>
<proteinExistence type="predicted"/>
<evidence type="ECO:0000313" key="5">
    <source>
        <dbReference type="Proteomes" id="UP000251942"/>
    </source>
</evidence>
<sequence length="128" mass="14204">MDHYMNISNNIPQMEMKADPQAQAWARSARNVLIIANESIAETLIQANEAAKSHGRALFCLPPGTTLNAITLNGIILQTYREISSQQSDKDKMTVSQVAWLGVTKNYPCPAQTAHDNQMQHMSELLAH</sequence>
<evidence type="ECO:0000313" key="1">
    <source>
        <dbReference type="EMBL" id="KTC99745.1"/>
    </source>
</evidence>
<evidence type="ECO:0000313" key="4">
    <source>
        <dbReference type="Proteomes" id="UP000054698"/>
    </source>
</evidence>
<dbReference type="PATRIC" id="fig|453.4.peg.1418"/>
<dbReference type="EMBL" id="LNYB01000049">
    <property type="protein sequence ID" value="KTC99745.1"/>
    <property type="molecule type" value="Genomic_DNA"/>
</dbReference>
<name>A0A0W0TVJ7_9GAMM</name>
<evidence type="ECO:0000313" key="3">
    <source>
        <dbReference type="EMBL" id="STX37422.1"/>
    </source>
</evidence>
<accession>A0A0W0TVJ7</accession>
<dbReference type="OrthoDB" id="5645148at2"/>
<organism evidence="1 4">
    <name type="scientific">Legionella feeleii</name>
    <dbReference type="NCBI Taxonomy" id="453"/>
    <lineage>
        <taxon>Bacteria</taxon>
        <taxon>Pseudomonadati</taxon>
        <taxon>Pseudomonadota</taxon>
        <taxon>Gammaproteobacteria</taxon>
        <taxon>Legionellales</taxon>
        <taxon>Legionellaceae</taxon>
        <taxon>Legionella</taxon>
    </lineage>
</organism>
<gene>
    <name evidence="1" type="ORF">Lfee_1306</name>
    <name evidence="3" type="ORF">NCTC11978_00589</name>
    <name evidence="2" type="ORF">NCTC12022_01197</name>
</gene>
<evidence type="ECO:0000313" key="2">
    <source>
        <dbReference type="EMBL" id="SPX60466.1"/>
    </source>
</evidence>